<proteinExistence type="predicted"/>
<reference evidence="1" key="1">
    <citation type="submission" date="2021-01" db="EMBL/GenBank/DDBJ databases">
        <title>Phytophthora aleatoria, a newly-described species from Pinus radiata is distinct from Phytophthora cactorum isolates based on comparative genomics.</title>
        <authorList>
            <person name="Mcdougal R."/>
            <person name="Panda P."/>
            <person name="Williams N."/>
            <person name="Studholme D.J."/>
        </authorList>
    </citation>
    <scope>NUCLEOTIDE SEQUENCE</scope>
    <source>
        <strain evidence="1">NZFS 4037</strain>
    </source>
</reference>
<evidence type="ECO:0008006" key="3">
    <source>
        <dbReference type="Google" id="ProtNLM"/>
    </source>
</evidence>
<evidence type="ECO:0000313" key="2">
    <source>
        <dbReference type="Proteomes" id="UP000709295"/>
    </source>
</evidence>
<name>A0A8J5J4U9_9STRA</name>
<dbReference type="AlphaFoldDB" id="A0A8J5J4U9"/>
<sequence length="374" mass="42085">MTEFAQDMTLKESVDALMSNLQNERKWRNVQTVLPESFGLVARVLTQQAQLIHKLEHRIEEMKRAQAAAASSDHAAALEERVYVVQKVEDLESKLMESETRKEAAVVPVIKEVAVATPEIPEKDVNAIREDLARVSLDVKDAEARIDYQIAALRQELVMTIGKKLCKSEVTKLLSRKMDAMDAWKQLAEKADSTRVEEVACTLMNSIQRHQESTMGDVERLRQLNESKANALELVQVKHNMIWKNDRPSAKQTIQWSSQVVNTNADIFLWQFGSDEVRLLLPGLYHLQAAFFTNYSPSIQVLVNGEPAILMRSPSDKKEVARSASYGVRRLHHSAGNVAGLSVEVFLALPARALVAISYDIDEKAQGFLNLRKL</sequence>
<accession>A0A8J5J4U9</accession>
<comment type="caution">
    <text evidence="1">The sequence shown here is derived from an EMBL/GenBank/DDBJ whole genome shotgun (WGS) entry which is preliminary data.</text>
</comment>
<keyword evidence="2" id="KW-1185">Reference proteome</keyword>
<gene>
    <name evidence="1" type="ORF">JG688_00011009</name>
</gene>
<organism evidence="1 2">
    <name type="scientific">Phytophthora aleatoria</name>
    <dbReference type="NCBI Taxonomy" id="2496075"/>
    <lineage>
        <taxon>Eukaryota</taxon>
        <taxon>Sar</taxon>
        <taxon>Stramenopiles</taxon>
        <taxon>Oomycota</taxon>
        <taxon>Peronosporomycetes</taxon>
        <taxon>Peronosporales</taxon>
        <taxon>Peronosporaceae</taxon>
        <taxon>Phytophthora</taxon>
    </lineage>
</organism>
<evidence type="ECO:0000313" key="1">
    <source>
        <dbReference type="EMBL" id="KAG6957355.1"/>
    </source>
</evidence>
<dbReference type="EMBL" id="JAENGY010000736">
    <property type="protein sequence ID" value="KAG6957355.1"/>
    <property type="molecule type" value="Genomic_DNA"/>
</dbReference>
<dbReference type="PANTHER" id="PTHR40131">
    <property type="entry name" value="C1Q DOMAIN-CONTAINING PROTEIN"/>
    <property type="match status" value="1"/>
</dbReference>
<dbReference type="PANTHER" id="PTHR40131:SF1">
    <property type="entry name" value="C1Q DOMAIN-CONTAINING PROTEIN"/>
    <property type="match status" value="1"/>
</dbReference>
<protein>
    <recommendedName>
        <fullName evidence="3">C1q domain-containing protein</fullName>
    </recommendedName>
</protein>
<dbReference type="Proteomes" id="UP000709295">
    <property type="component" value="Unassembled WGS sequence"/>
</dbReference>